<sequence>MVDIPDDINLVDYDEKDPEDDPEEEPEEDVDIELEDDAELIFPYEKTRGRLVPEATYWDITQKLICYSQTFKRVLFEVGESSSAHDSSHVNGLAPWALRRDLEASCAQARAMERALGNVLERMSVLESRENVTLKKNWLRLRLQWCWLRMVRKKKRLLRMRLHGFPECGNKKDVLLGYGSLRQKPISGGDETLCGSQRWWSLWCWEMVGRVAVPEITRCTYITFMKCDPQPFKGTEGAVGLCQWFEKLESVFRISDCKERDKVKFATATPKVRAIDLGGIGKD</sequence>
<gene>
    <name evidence="2" type="ORF">Tco_0729785</name>
</gene>
<name>A0ABQ4YPV2_9ASTR</name>
<comment type="caution">
    <text evidence="2">The sequence shown here is derived from an EMBL/GenBank/DDBJ whole genome shotgun (WGS) entry which is preliminary data.</text>
</comment>
<reference evidence="2" key="1">
    <citation type="journal article" date="2022" name="Int. J. Mol. Sci.">
        <title>Draft Genome of Tanacetum Coccineum: Genomic Comparison of Closely Related Tanacetum-Family Plants.</title>
        <authorList>
            <person name="Yamashiro T."/>
            <person name="Shiraishi A."/>
            <person name="Nakayama K."/>
            <person name="Satake H."/>
        </authorList>
    </citation>
    <scope>NUCLEOTIDE SEQUENCE</scope>
</reference>
<protein>
    <recommendedName>
        <fullName evidence="4">Reverse transcriptase domain-containing protein</fullName>
    </recommendedName>
</protein>
<accession>A0ABQ4YPV2</accession>
<keyword evidence="3" id="KW-1185">Reference proteome</keyword>
<evidence type="ECO:0000313" key="3">
    <source>
        <dbReference type="Proteomes" id="UP001151760"/>
    </source>
</evidence>
<dbReference type="Proteomes" id="UP001151760">
    <property type="component" value="Unassembled WGS sequence"/>
</dbReference>
<dbReference type="EMBL" id="BQNB010010631">
    <property type="protein sequence ID" value="GJS79904.1"/>
    <property type="molecule type" value="Genomic_DNA"/>
</dbReference>
<feature type="compositionally biased region" description="Acidic residues" evidence="1">
    <location>
        <begin position="12"/>
        <end position="30"/>
    </location>
</feature>
<evidence type="ECO:0000256" key="1">
    <source>
        <dbReference type="SAM" id="MobiDB-lite"/>
    </source>
</evidence>
<reference evidence="2" key="2">
    <citation type="submission" date="2022-01" db="EMBL/GenBank/DDBJ databases">
        <authorList>
            <person name="Yamashiro T."/>
            <person name="Shiraishi A."/>
            <person name="Satake H."/>
            <person name="Nakayama K."/>
        </authorList>
    </citation>
    <scope>NUCLEOTIDE SEQUENCE</scope>
</reference>
<evidence type="ECO:0008006" key="4">
    <source>
        <dbReference type="Google" id="ProtNLM"/>
    </source>
</evidence>
<feature type="region of interest" description="Disordered" evidence="1">
    <location>
        <begin position="1"/>
        <end position="30"/>
    </location>
</feature>
<evidence type="ECO:0000313" key="2">
    <source>
        <dbReference type="EMBL" id="GJS79904.1"/>
    </source>
</evidence>
<organism evidence="2 3">
    <name type="scientific">Tanacetum coccineum</name>
    <dbReference type="NCBI Taxonomy" id="301880"/>
    <lineage>
        <taxon>Eukaryota</taxon>
        <taxon>Viridiplantae</taxon>
        <taxon>Streptophyta</taxon>
        <taxon>Embryophyta</taxon>
        <taxon>Tracheophyta</taxon>
        <taxon>Spermatophyta</taxon>
        <taxon>Magnoliopsida</taxon>
        <taxon>eudicotyledons</taxon>
        <taxon>Gunneridae</taxon>
        <taxon>Pentapetalae</taxon>
        <taxon>asterids</taxon>
        <taxon>campanulids</taxon>
        <taxon>Asterales</taxon>
        <taxon>Asteraceae</taxon>
        <taxon>Asteroideae</taxon>
        <taxon>Anthemideae</taxon>
        <taxon>Anthemidinae</taxon>
        <taxon>Tanacetum</taxon>
    </lineage>
</organism>
<proteinExistence type="predicted"/>